<evidence type="ECO:0000313" key="2">
    <source>
        <dbReference type="Proteomes" id="UP000245783"/>
    </source>
</evidence>
<dbReference type="PANTHER" id="PTHR28250">
    <property type="entry name" value="CYTOCHROME B PRE-MRNA-PROCESSING PROTEIN 6"/>
    <property type="match status" value="1"/>
</dbReference>
<keyword evidence="2" id="KW-1185">Reference proteome</keyword>
<organism evidence="1 2">
    <name type="scientific">Ceraceosorus guamensis</name>
    <dbReference type="NCBI Taxonomy" id="1522189"/>
    <lineage>
        <taxon>Eukaryota</taxon>
        <taxon>Fungi</taxon>
        <taxon>Dikarya</taxon>
        <taxon>Basidiomycota</taxon>
        <taxon>Ustilaginomycotina</taxon>
        <taxon>Exobasidiomycetes</taxon>
        <taxon>Ceraceosorales</taxon>
        <taxon>Ceraceosoraceae</taxon>
        <taxon>Ceraceosorus</taxon>
    </lineage>
</organism>
<dbReference type="GO" id="GO:0061671">
    <property type="term" value="C:Cbp3p-Cbp6 complex"/>
    <property type="evidence" value="ECO:0007669"/>
    <property type="project" value="InterPro"/>
</dbReference>
<gene>
    <name evidence="1" type="ORF">IE81DRAFT_321487</name>
</gene>
<dbReference type="GO" id="GO:0034551">
    <property type="term" value="P:mitochondrial respiratory chain complex III assembly"/>
    <property type="evidence" value="ECO:0007669"/>
    <property type="project" value="TreeGrafter"/>
</dbReference>
<name>A0A316W3F8_9BASI</name>
<reference evidence="1 2" key="1">
    <citation type="journal article" date="2018" name="Mol. Biol. Evol.">
        <title>Broad Genomic Sampling Reveals a Smut Pathogenic Ancestry of the Fungal Clade Ustilaginomycotina.</title>
        <authorList>
            <person name="Kijpornyongpan T."/>
            <person name="Mondo S.J."/>
            <person name="Barry K."/>
            <person name="Sandor L."/>
            <person name="Lee J."/>
            <person name="Lipzen A."/>
            <person name="Pangilinan J."/>
            <person name="LaButti K."/>
            <person name="Hainaut M."/>
            <person name="Henrissat B."/>
            <person name="Grigoriev I.V."/>
            <person name="Spatafora J.W."/>
            <person name="Aime M.C."/>
        </authorList>
    </citation>
    <scope>NUCLEOTIDE SEQUENCE [LARGE SCALE GENOMIC DNA]</scope>
    <source>
        <strain evidence="1 2">MCA 4658</strain>
    </source>
</reference>
<proteinExistence type="predicted"/>
<sequence length="160" mass="17082">MSASAKALHGRFISLASAWPRDPLRPTAQFGLSIRAAADRAFLVSPPSETQDIMDGKLPNARNGVGHAAAKGEVGAGSEVAKFKQLSAVEESNAERALSVLQALKDGSANSEYPTPSSILRPASHPEYYDQLLQTIQKASQGQDVSPSFGQRVKLFFGMR</sequence>
<protein>
    <submittedName>
        <fullName evidence="1">Uncharacterized protein</fullName>
    </submittedName>
</protein>
<evidence type="ECO:0000313" key="1">
    <source>
        <dbReference type="EMBL" id="PWN44330.1"/>
    </source>
</evidence>
<dbReference type="RefSeq" id="XP_025371490.1">
    <property type="nucleotide sequence ID" value="XM_025513354.1"/>
</dbReference>
<dbReference type="Proteomes" id="UP000245783">
    <property type="component" value="Unassembled WGS sequence"/>
</dbReference>
<dbReference type="EMBL" id="KZ819362">
    <property type="protein sequence ID" value="PWN44330.1"/>
    <property type="molecule type" value="Genomic_DNA"/>
</dbReference>
<dbReference type="OrthoDB" id="2107880at2759"/>
<dbReference type="Pfam" id="PF20180">
    <property type="entry name" value="UQCC2_CBP6"/>
    <property type="match status" value="1"/>
</dbReference>
<accession>A0A316W3F8</accession>
<dbReference type="PANTHER" id="PTHR28250:SF1">
    <property type="entry name" value="CYTOCHROME B PRE-MRNA-PROCESSING PROTEIN 6"/>
    <property type="match status" value="1"/>
</dbReference>
<dbReference type="GO" id="GO:0043022">
    <property type="term" value="F:ribosome binding"/>
    <property type="evidence" value="ECO:0007669"/>
    <property type="project" value="InterPro"/>
</dbReference>
<dbReference type="AlphaFoldDB" id="A0A316W3F8"/>
<dbReference type="GeneID" id="37035224"/>
<dbReference type="InterPro" id="IPR037653">
    <property type="entry name" value="Cbp6"/>
</dbReference>
<dbReference type="InParanoid" id="A0A316W3F8"/>